<dbReference type="OrthoDB" id="79532at2759"/>
<gene>
    <name evidence="1" type="ORF">SDRG_03984</name>
</gene>
<reference evidence="1 2" key="1">
    <citation type="submission" date="2012-04" db="EMBL/GenBank/DDBJ databases">
        <title>The Genome Sequence of Saprolegnia declina VS20.</title>
        <authorList>
            <consortium name="The Broad Institute Genome Sequencing Platform"/>
            <person name="Russ C."/>
            <person name="Nusbaum C."/>
            <person name="Tyler B."/>
            <person name="van West P."/>
            <person name="Dieguez-Uribeondo J."/>
            <person name="de Bruijn I."/>
            <person name="Tripathy S."/>
            <person name="Jiang R."/>
            <person name="Young S.K."/>
            <person name="Zeng Q."/>
            <person name="Gargeya S."/>
            <person name="Fitzgerald M."/>
            <person name="Haas B."/>
            <person name="Abouelleil A."/>
            <person name="Alvarado L."/>
            <person name="Arachchi H.M."/>
            <person name="Berlin A."/>
            <person name="Chapman S.B."/>
            <person name="Goldberg J."/>
            <person name="Griggs A."/>
            <person name="Gujja S."/>
            <person name="Hansen M."/>
            <person name="Howarth C."/>
            <person name="Imamovic A."/>
            <person name="Larimer J."/>
            <person name="McCowen C."/>
            <person name="Montmayeur A."/>
            <person name="Murphy C."/>
            <person name="Neiman D."/>
            <person name="Pearson M."/>
            <person name="Priest M."/>
            <person name="Roberts A."/>
            <person name="Saif S."/>
            <person name="Shea T."/>
            <person name="Sisk P."/>
            <person name="Sykes S."/>
            <person name="Wortman J."/>
            <person name="Nusbaum C."/>
            <person name="Birren B."/>
        </authorList>
    </citation>
    <scope>NUCLEOTIDE SEQUENCE [LARGE SCALE GENOMIC DNA]</scope>
    <source>
        <strain evidence="1 2">VS20</strain>
    </source>
</reference>
<dbReference type="EMBL" id="JH767140">
    <property type="protein sequence ID" value="EQC39032.1"/>
    <property type="molecule type" value="Genomic_DNA"/>
</dbReference>
<evidence type="ECO:0000313" key="2">
    <source>
        <dbReference type="Proteomes" id="UP000030762"/>
    </source>
</evidence>
<keyword evidence="2" id="KW-1185">Reference proteome</keyword>
<dbReference type="RefSeq" id="XP_008607856.1">
    <property type="nucleotide sequence ID" value="XM_008609634.1"/>
</dbReference>
<name>T0S8S1_SAPDV</name>
<dbReference type="InParanoid" id="T0S8S1"/>
<dbReference type="VEuPathDB" id="FungiDB:SDRG_03984"/>
<sequence>MWQQSLRRPPLSIADETIYWQTHGLRFYETQWQNYKSLGVIETYSVANALGFAYPLTIKSSNGSLHTTQQTSFKMQWPLASLLWAITGNSSGLSGSSLVRQSPRFAFANRTIASVLARNGSLTYPLDIAFDIVERTLGPFGTISMRRVAYPDVLVNWSRSLTARFSADMVLASAAAIAAYEAFPGDVTLPVWPSAWAYETFVGGDFMCPTQSNMTSMCMLYSMQGACSVNMQDVVSIDLSASSLALLAVGPDVNITRTCDGAAQQETATCLMLLGATTAFLNERYTQQQRIEMATASTAVSTYFAKELPLVLLQFLRQPNQTVLLAQSLLLDPNDVGFHVFGYLYLLEWLNGVREVVAFDGVLGNITALSGRNAVHKGPVNPLEVPVNVAYYARCVLLYVSGPRPH</sequence>
<organism evidence="1 2">
    <name type="scientific">Saprolegnia diclina (strain VS20)</name>
    <dbReference type="NCBI Taxonomy" id="1156394"/>
    <lineage>
        <taxon>Eukaryota</taxon>
        <taxon>Sar</taxon>
        <taxon>Stramenopiles</taxon>
        <taxon>Oomycota</taxon>
        <taxon>Saprolegniomycetes</taxon>
        <taxon>Saprolegniales</taxon>
        <taxon>Saprolegniaceae</taxon>
        <taxon>Saprolegnia</taxon>
    </lineage>
</organism>
<evidence type="ECO:0000313" key="1">
    <source>
        <dbReference type="EMBL" id="EQC39032.1"/>
    </source>
</evidence>
<dbReference type="AlphaFoldDB" id="T0S8S1"/>
<accession>T0S8S1</accession>
<dbReference type="Proteomes" id="UP000030762">
    <property type="component" value="Unassembled WGS sequence"/>
</dbReference>
<dbReference type="GeneID" id="19944711"/>
<proteinExistence type="predicted"/>
<protein>
    <submittedName>
        <fullName evidence="1">Uncharacterized protein</fullName>
    </submittedName>
</protein>